<dbReference type="EMBL" id="WTVQ01000004">
    <property type="protein sequence ID" value="NMG73812.1"/>
    <property type="molecule type" value="Genomic_DNA"/>
</dbReference>
<keyword evidence="9" id="KW-0406">Ion transport</keyword>
<keyword evidence="11 14" id="KW-0472">Membrane</keyword>
<evidence type="ECO:0000256" key="4">
    <source>
        <dbReference type="ARBA" id="ARBA00022452"/>
    </source>
</evidence>
<dbReference type="Pfam" id="PF07715">
    <property type="entry name" value="Plug"/>
    <property type="match status" value="1"/>
</dbReference>
<dbReference type="SUPFAM" id="SSF56935">
    <property type="entry name" value="Porins"/>
    <property type="match status" value="1"/>
</dbReference>
<dbReference type="RefSeq" id="WP_169258967.1">
    <property type="nucleotide sequence ID" value="NZ_WTVQ01000004.1"/>
</dbReference>
<gene>
    <name evidence="19" type="ORF">GPA25_03475</name>
</gene>
<dbReference type="NCBIfam" id="TIGR01783">
    <property type="entry name" value="TonB-siderophor"/>
    <property type="match status" value="1"/>
</dbReference>
<dbReference type="PROSITE" id="PS52016">
    <property type="entry name" value="TONB_DEPENDENT_REC_3"/>
    <property type="match status" value="1"/>
</dbReference>
<dbReference type="CDD" id="cd01347">
    <property type="entry name" value="ligand_gated_channel"/>
    <property type="match status" value="1"/>
</dbReference>
<dbReference type="InterPro" id="IPR039426">
    <property type="entry name" value="TonB-dep_rcpt-like"/>
</dbReference>
<keyword evidence="13 14" id="KW-0998">Cell outer membrane</keyword>
<dbReference type="PANTHER" id="PTHR32552:SF68">
    <property type="entry name" value="FERRICHROME OUTER MEMBRANE TRANSPORTER_PHAGE RECEPTOR"/>
    <property type="match status" value="1"/>
</dbReference>
<sequence>MRLTTLSVALMAALPALAAAQATLPAVTVTAEQAGAAPSYNPLVSSSATKGAAPLRDIPQTVNVVGPELIADQGARSLADALKNVPGVTLNMGDGQRDQFAIRGFTAIGDNFLDGVRDDALYFRDLSNTERIEVLKGPAAVLYGRGSSGGIINRVSKLPTPQAIREVTLQLDSQGEKRISFDTAGALGENGHAFRLTGAFEDSTGFRDESFIKREAIAPSLDLKLGEDTRLLLQLAHNRDRRPTDFGIPDDYGRPLDVDHDTYYGSGDAERDDTTTATMNTATATLSHRIDTDWSLRNVLRYYDFKLDRDNTLYRSGSAYTLANGELFMQRTHGHVVRDEHGWFNQLELTQRLKLGGMTHTLLYGIELGSQDKSLDIDNWIGIDRVPLFNPGGAIPPYATTAPNSRTIDNVTRQDSSAFYLQDQIALGERWKALVGIRHDEYRQKTTEPGKPDFARTDREWSPRAGLVWQPDAMQSYYVSVSRSFQPSGEQFQLSASNVDSDPEITTNREIGAKWDFLGGALSAGAAVFQLVRSDMKITEPVTRQTLNAGKQRTNGLELSLSGRPAAGWQIHAGYAYLDSETVKSTATGGTNFGTQRVTVPFEGKDAALTPRHSGSLWVTRELGRGWSLGGGVHAQSSQYASPDNLVRLPGFAVFDAALLYRSQAYDLAFNLKNAFDREYWASAHGSVNGLNQPGAQRTLQATATFHF</sequence>
<evidence type="ECO:0000259" key="17">
    <source>
        <dbReference type="Pfam" id="PF00593"/>
    </source>
</evidence>
<evidence type="ECO:0000259" key="18">
    <source>
        <dbReference type="Pfam" id="PF07715"/>
    </source>
</evidence>
<dbReference type="InterPro" id="IPR037066">
    <property type="entry name" value="Plug_dom_sf"/>
</dbReference>
<feature type="domain" description="TonB-dependent receptor-like beta-barrel" evidence="17">
    <location>
        <begin position="224"/>
        <end position="674"/>
    </location>
</feature>
<organism evidence="19 20">
    <name type="scientific">Aromatoleum diolicum</name>
    <dbReference type="NCBI Taxonomy" id="75796"/>
    <lineage>
        <taxon>Bacteria</taxon>
        <taxon>Pseudomonadati</taxon>
        <taxon>Pseudomonadota</taxon>
        <taxon>Betaproteobacteria</taxon>
        <taxon>Rhodocyclales</taxon>
        <taxon>Rhodocyclaceae</taxon>
        <taxon>Aromatoleum</taxon>
    </lineage>
</organism>
<evidence type="ECO:0000256" key="3">
    <source>
        <dbReference type="ARBA" id="ARBA00022448"/>
    </source>
</evidence>
<dbReference type="Gene3D" id="2.40.170.20">
    <property type="entry name" value="TonB-dependent receptor, beta-barrel domain"/>
    <property type="match status" value="1"/>
</dbReference>
<keyword evidence="5" id="KW-0410">Iron transport</keyword>
<proteinExistence type="inferred from homology"/>
<feature type="chain" id="PRO_5046325345" evidence="16">
    <location>
        <begin position="19"/>
        <end position="708"/>
    </location>
</feature>
<dbReference type="Gene3D" id="2.170.130.10">
    <property type="entry name" value="TonB-dependent receptor, plug domain"/>
    <property type="match status" value="1"/>
</dbReference>
<name>A0ABX1Q8G8_9RHOO</name>
<accession>A0ABX1Q8G8</accession>
<reference evidence="19 20" key="1">
    <citation type="submission" date="2019-12" db="EMBL/GenBank/DDBJ databases">
        <title>Comparative genomics gives insights into the taxonomy of the Azoarcus-Aromatoleum group and reveals separate origins of nif in the plant-associated Azoarcus and non-plant-associated Aromatoleum sub-groups.</title>
        <authorList>
            <person name="Lafos M."/>
            <person name="Maluk M."/>
            <person name="Batista M."/>
            <person name="Junghare M."/>
            <person name="Carmona M."/>
            <person name="Faoro H."/>
            <person name="Cruz L.M."/>
            <person name="Battistoni F."/>
            <person name="De Souza E."/>
            <person name="Pedrosa F."/>
            <person name="Chen W.-M."/>
            <person name="Poole P.S."/>
            <person name="Dixon R.A."/>
            <person name="James E.K."/>
        </authorList>
    </citation>
    <scope>NUCLEOTIDE SEQUENCE [LARGE SCALE GENOMIC DNA]</scope>
    <source>
        <strain evidence="19 20">22Lin</strain>
    </source>
</reference>
<dbReference type="Proteomes" id="UP000648984">
    <property type="component" value="Unassembled WGS sequence"/>
</dbReference>
<evidence type="ECO:0000256" key="5">
    <source>
        <dbReference type="ARBA" id="ARBA00022496"/>
    </source>
</evidence>
<dbReference type="InterPro" id="IPR012910">
    <property type="entry name" value="Plug_dom"/>
</dbReference>
<dbReference type="InterPro" id="IPR000531">
    <property type="entry name" value="Beta-barrel_TonB"/>
</dbReference>
<feature type="domain" description="TonB-dependent receptor plug" evidence="18">
    <location>
        <begin position="55"/>
        <end position="151"/>
    </location>
</feature>
<feature type="signal peptide" evidence="16">
    <location>
        <begin position="1"/>
        <end position="18"/>
    </location>
</feature>
<evidence type="ECO:0000256" key="2">
    <source>
        <dbReference type="ARBA" id="ARBA00009810"/>
    </source>
</evidence>
<evidence type="ECO:0000256" key="8">
    <source>
        <dbReference type="ARBA" id="ARBA00023004"/>
    </source>
</evidence>
<keyword evidence="8" id="KW-0408">Iron</keyword>
<comment type="subcellular location">
    <subcellularLocation>
        <location evidence="1 14">Cell outer membrane</location>
        <topology evidence="1 14">Multi-pass membrane protein</topology>
    </subcellularLocation>
</comment>
<evidence type="ECO:0000256" key="6">
    <source>
        <dbReference type="ARBA" id="ARBA00022692"/>
    </source>
</evidence>
<evidence type="ECO:0000256" key="7">
    <source>
        <dbReference type="ARBA" id="ARBA00022729"/>
    </source>
</evidence>
<evidence type="ECO:0000256" key="9">
    <source>
        <dbReference type="ARBA" id="ARBA00023065"/>
    </source>
</evidence>
<keyword evidence="12 19" id="KW-0675">Receptor</keyword>
<keyword evidence="4 14" id="KW-1134">Transmembrane beta strand</keyword>
<comment type="similarity">
    <text evidence="2 14 15">Belongs to the TonB-dependent receptor family.</text>
</comment>
<dbReference type="Pfam" id="PF00593">
    <property type="entry name" value="TonB_dep_Rec_b-barrel"/>
    <property type="match status" value="1"/>
</dbReference>
<evidence type="ECO:0000256" key="10">
    <source>
        <dbReference type="ARBA" id="ARBA00023077"/>
    </source>
</evidence>
<protein>
    <submittedName>
        <fullName evidence="19">TonB-dependent siderophore receptor</fullName>
    </submittedName>
</protein>
<keyword evidence="10 15" id="KW-0798">TonB box</keyword>
<keyword evidence="3 14" id="KW-0813">Transport</keyword>
<keyword evidence="6 14" id="KW-0812">Transmembrane</keyword>
<dbReference type="PANTHER" id="PTHR32552">
    <property type="entry name" value="FERRICHROME IRON RECEPTOR-RELATED"/>
    <property type="match status" value="1"/>
</dbReference>
<keyword evidence="7 16" id="KW-0732">Signal</keyword>
<evidence type="ECO:0000256" key="13">
    <source>
        <dbReference type="ARBA" id="ARBA00023237"/>
    </source>
</evidence>
<evidence type="ECO:0000313" key="19">
    <source>
        <dbReference type="EMBL" id="NMG73812.1"/>
    </source>
</evidence>
<evidence type="ECO:0000256" key="1">
    <source>
        <dbReference type="ARBA" id="ARBA00004571"/>
    </source>
</evidence>
<evidence type="ECO:0000256" key="16">
    <source>
        <dbReference type="SAM" id="SignalP"/>
    </source>
</evidence>
<evidence type="ECO:0000256" key="11">
    <source>
        <dbReference type="ARBA" id="ARBA00023136"/>
    </source>
</evidence>
<dbReference type="InterPro" id="IPR036942">
    <property type="entry name" value="Beta-barrel_TonB_sf"/>
</dbReference>
<evidence type="ECO:0000256" key="12">
    <source>
        <dbReference type="ARBA" id="ARBA00023170"/>
    </source>
</evidence>
<evidence type="ECO:0000256" key="15">
    <source>
        <dbReference type="RuleBase" id="RU003357"/>
    </source>
</evidence>
<keyword evidence="20" id="KW-1185">Reference proteome</keyword>
<dbReference type="InterPro" id="IPR010105">
    <property type="entry name" value="TonB_sidphr_rcpt"/>
</dbReference>
<evidence type="ECO:0000313" key="20">
    <source>
        <dbReference type="Proteomes" id="UP000648984"/>
    </source>
</evidence>
<comment type="caution">
    <text evidence="19">The sequence shown here is derived from an EMBL/GenBank/DDBJ whole genome shotgun (WGS) entry which is preliminary data.</text>
</comment>
<evidence type="ECO:0000256" key="14">
    <source>
        <dbReference type="PROSITE-ProRule" id="PRU01360"/>
    </source>
</evidence>